<dbReference type="PIRSF" id="PIRSF002741">
    <property type="entry name" value="MppA"/>
    <property type="match status" value="1"/>
</dbReference>
<keyword evidence="7" id="KW-1185">Reference proteome</keyword>
<comment type="caution">
    <text evidence="6">The sequence shown here is derived from an EMBL/GenBank/DDBJ whole genome shotgun (WGS) entry which is preliminary data.</text>
</comment>
<dbReference type="GO" id="GO:0042597">
    <property type="term" value="C:periplasmic space"/>
    <property type="evidence" value="ECO:0007669"/>
    <property type="project" value="UniProtKB-ARBA"/>
</dbReference>
<evidence type="ECO:0000313" key="6">
    <source>
        <dbReference type="EMBL" id="RJF72108.1"/>
    </source>
</evidence>
<dbReference type="CDD" id="cd08493">
    <property type="entry name" value="PBP2_DppA_like"/>
    <property type="match status" value="1"/>
</dbReference>
<dbReference type="AlphaFoldDB" id="A0A418V7M9"/>
<dbReference type="SUPFAM" id="SSF53850">
    <property type="entry name" value="Periplasmic binding protein-like II"/>
    <property type="match status" value="1"/>
</dbReference>
<dbReference type="InterPro" id="IPR030678">
    <property type="entry name" value="Peptide/Ni-bd"/>
</dbReference>
<dbReference type="InterPro" id="IPR000914">
    <property type="entry name" value="SBP_5_dom"/>
</dbReference>
<keyword evidence="3 4" id="KW-0732">Signal</keyword>
<dbReference type="Pfam" id="PF00496">
    <property type="entry name" value="SBP_bac_5"/>
    <property type="match status" value="1"/>
</dbReference>
<dbReference type="GO" id="GO:0043190">
    <property type="term" value="C:ATP-binding cassette (ABC) transporter complex"/>
    <property type="evidence" value="ECO:0007669"/>
    <property type="project" value="InterPro"/>
</dbReference>
<comment type="similarity">
    <text evidence="1">Belongs to the bacterial solute-binding protein 5 family.</text>
</comment>
<evidence type="ECO:0000256" key="3">
    <source>
        <dbReference type="ARBA" id="ARBA00022729"/>
    </source>
</evidence>
<sequence>MQRTLTGLVVSLALSLAPAHAASLVYGAGGEPVSLESGNIIDSNSSTVQNQIYDTLGEFKPGTSTLGPGLATRWAASADMKNWTFTLRRNVKFHDGTPFNADAVIFNVERWWNPASPARYNHTWESWGQILGESKGKGSVLAGIKKNNDYSVTFNLTRPVSDFPARISTSFFGIASPAAVKKAGEKYGTPAGGAVGTGPYILDSWKTGDRIVLKANPSYWRGKPRNDGVLFRFLKDPSARLNELRAGTLDLSCDLNPADLKAVQGDSKLTAILRPSFNVGMLNIYTGTRKELQDVRVRRAIMYAINRPAIVDAFWGPLGTTDNSIVPPALGWANSKNVPNTAAPNVAQAKKLLAEAGYANGLTLDLWYMPVSRPYFPTPKPIAEAIAADLAAVGIKTHLKTEDWAKYLEDSRQNPGFDLYMLGWSGSYGSPSTFYDPHFGPGGEPDTAYENKALQKLLDNATAAKNQSEAAKIYAKSQELAYESAVRIMMVHSRPLCASRKNVTGWTPNPTNSDQFDTVVIK</sequence>
<evidence type="ECO:0000313" key="7">
    <source>
        <dbReference type="Proteomes" id="UP000286287"/>
    </source>
</evidence>
<dbReference type="OrthoDB" id="9772924at2"/>
<feature type="domain" description="Solute-binding protein family 5" evidence="5">
    <location>
        <begin position="66"/>
        <end position="443"/>
    </location>
</feature>
<evidence type="ECO:0000256" key="2">
    <source>
        <dbReference type="ARBA" id="ARBA00022448"/>
    </source>
</evidence>
<dbReference type="GO" id="GO:0015833">
    <property type="term" value="P:peptide transport"/>
    <property type="evidence" value="ECO:0007669"/>
    <property type="project" value="TreeGrafter"/>
</dbReference>
<dbReference type="Gene3D" id="3.90.76.10">
    <property type="entry name" value="Dipeptide-binding Protein, Domain 1"/>
    <property type="match status" value="1"/>
</dbReference>
<keyword evidence="2" id="KW-0813">Transport</keyword>
<proteinExistence type="inferred from homology"/>
<dbReference type="Gene3D" id="3.10.105.10">
    <property type="entry name" value="Dipeptide-binding Protein, Domain 3"/>
    <property type="match status" value="1"/>
</dbReference>
<dbReference type="PANTHER" id="PTHR30290:SF9">
    <property type="entry name" value="OLIGOPEPTIDE-BINDING PROTEIN APPA"/>
    <property type="match status" value="1"/>
</dbReference>
<dbReference type="GO" id="GO:1904680">
    <property type="term" value="F:peptide transmembrane transporter activity"/>
    <property type="evidence" value="ECO:0007669"/>
    <property type="project" value="TreeGrafter"/>
</dbReference>
<evidence type="ECO:0000259" key="5">
    <source>
        <dbReference type="Pfam" id="PF00496"/>
    </source>
</evidence>
<evidence type="ECO:0000256" key="4">
    <source>
        <dbReference type="SAM" id="SignalP"/>
    </source>
</evidence>
<evidence type="ECO:0000256" key="1">
    <source>
        <dbReference type="ARBA" id="ARBA00005695"/>
    </source>
</evidence>
<dbReference type="RefSeq" id="WP_119763916.1">
    <property type="nucleotide sequence ID" value="NZ_QYUJ01000014.1"/>
</dbReference>
<gene>
    <name evidence="6" type="ORF">D3875_11625</name>
</gene>
<dbReference type="InterPro" id="IPR039424">
    <property type="entry name" value="SBP_5"/>
</dbReference>
<dbReference type="Proteomes" id="UP000286287">
    <property type="component" value="Unassembled WGS sequence"/>
</dbReference>
<dbReference type="Gene3D" id="3.40.190.10">
    <property type="entry name" value="Periplasmic binding protein-like II"/>
    <property type="match status" value="1"/>
</dbReference>
<organism evidence="6 7">
    <name type="scientific">Deinococcus cavernae</name>
    <dbReference type="NCBI Taxonomy" id="2320857"/>
    <lineage>
        <taxon>Bacteria</taxon>
        <taxon>Thermotogati</taxon>
        <taxon>Deinococcota</taxon>
        <taxon>Deinococci</taxon>
        <taxon>Deinococcales</taxon>
        <taxon>Deinococcaceae</taxon>
        <taxon>Deinococcus</taxon>
    </lineage>
</organism>
<dbReference type="EMBL" id="QYUJ01000014">
    <property type="protein sequence ID" value="RJF72108.1"/>
    <property type="molecule type" value="Genomic_DNA"/>
</dbReference>
<name>A0A418V7M9_9DEIO</name>
<reference evidence="6 7" key="1">
    <citation type="submission" date="2018-09" db="EMBL/GenBank/DDBJ databases">
        <authorList>
            <person name="Zhu H."/>
        </authorList>
    </citation>
    <scope>NUCLEOTIDE SEQUENCE [LARGE SCALE GENOMIC DNA]</scope>
    <source>
        <strain evidence="6 7">K2S05-167</strain>
    </source>
</reference>
<feature type="chain" id="PRO_5019241575" evidence="4">
    <location>
        <begin position="22"/>
        <end position="522"/>
    </location>
</feature>
<protein>
    <submittedName>
        <fullName evidence="6">ABC transporter substrate-binding protein</fullName>
    </submittedName>
</protein>
<feature type="signal peptide" evidence="4">
    <location>
        <begin position="1"/>
        <end position="21"/>
    </location>
</feature>
<dbReference type="PANTHER" id="PTHR30290">
    <property type="entry name" value="PERIPLASMIC BINDING COMPONENT OF ABC TRANSPORTER"/>
    <property type="match status" value="1"/>
</dbReference>
<accession>A0A418V7M9</accession>